<keyword evidence="4 15" id="KW-0378">Hydrolase</keyword>
<evidence type="ECO:0000256" key="7">
    <source>
        <dbReference type="ARBA" id="ARBA00022840"/>
    </source>
</evidence>
<evidence type="ECO:0000256" key="15">
    <source>
        <dbReference type="PROSITE-ProRule" id="PRU00560"/>
    </source>
</evidence>
<dbReference type="Pfam" id="PF00580">
    <property type="entry name" value="UvrD-helicase"/>
    <property type="match status" value="1"/>
</dbReference>
<dbReference type="EC" id="5.6.2.4" evidence="12"/>
<evidence type="ECO:0000256" key="6">
    <source>
        <dbReference type="ARBA" id="ARBA00022839"/>
    </source>
</evidence>
<gene>
    <name evidence="19" type="primary">addA</name>
    <name evidence="19" type="ORF">FQ775_03485</name>
</gene>
<keyword evidence="20" id="KW-1185">Reference proteome</keyword>
<dbReference type="InterPro" id="IPR014151">
    <property type="entry name" value="DNA_helicase_AddA"/>
</dbReference>
<evidence type="ECO:0000256" key="12">
    <source>
        <dbReference type="ARBA" id="ARBA00034808"/>
    </source>
</evidence>
<evidence type="ECO:0000256" key="5">
    <source>
        <dbReference type="ARBA" id="ARBA00022806"/>
    </source>
</evidence>
<evidence type="ECO:0000256" key="13">
    <source>
        <dbReference type="ARBA" id="ARBA00034923"/>
    </source>
</evidence>
<evidence type="ECO:0000259" key="18">
    <source>
        <dbReference type="PROSITE" id="PS51217"/>
    </source>
</evidence>
<dbReference type="InterPro" id="IPR014016">
    <property type="entry name" value="UvrD-like_ATP-bd"/>
</dbReference>
<dbReference type="InterPro" id="IPR011604">
    <property type="entry name" value="PDDEXK-like_dom_sf"/>
</dbReference>
<dbReference type="GO" id="GO:0043138">
    <property type="term" value="F:3'-5' DNA helicase activity"/>
    <property type="evidence" value="ECO:0007669"/>
    <property type="project" value="UniProtKB-EC"/>
</dbReference>
<keyword evidence="6" id="KW-0269">Exonuclease</keyword>
<dbReference type="Gene3D" id="3.90.320.10">
    <property type="match status" value="1"/>
</dbReference>
<evidence type="ECO:0000256" key="4">
    <source>
        <dbReference type="ARBA" id="ARBA00022801"/>
    </source>
</evidence>
<keyword evidence="7 15" id="KW-0067">ATP-binding</keyword>
<feature type="binding site" evidence="15">
    <location>
        <begin position="42"/>
        <end position="49"/>
    </location>
    <ligand>
        <name>ATP</name>
        <dbReference type="ChEBI" id="CHEBI:30616"/>
    </ligand>
</feature>
<dbReference type="Gene3D" id="3.40.50.300">
    <property type="entry name" value="P-loop containing nucleotide triphosphate hydrolases"/>
    <property type="match status" value="3"/>
</dbReference>
<protein>
    <recommendedName>
        <fullName evidence="12">DNA 3'-5' helicase</fullName>
        <ecNumber evidence="12">5.6.2.4</ecNumber>
    </recommendedName>
    <alternativeName>
        <fullName evidence="13">DNA 3'-5' helicase II</fullName>
    </alternativeName>
</protein>
<dbReference type="InterPro" id="IPR038726">
    <property type="entry name" value="PDDEXK_AddAB-type"/>
</dbReference>
<feature type="region of interest" description="Disordered" evidence="16">
    <location>
        <begin position="1"/>
        <end position="32"/>
    </location>
</feature>
<keyword evidence="5 15" id="KW-0347">Helicase</keyword>
<dbReference type="Pfam" id="PF13361">
    <property type="entry name" value="UvrD_C"/>
    <property type="match status" value="1"/>
</dbReference>
<evidence type="ECO:0000256" key="2">
    <source>
        <dbReference type="ARBA" id="ARBA00022741"/>
    </source>
</evidence>
<keyword evidence="9" id="KW-0234">DNA repair</keyword>
<comment type="catalytic activity">
    <reaction evidence="11">
        <text>Couples ATP hydrolysis with the unwinding of duplex DNA by translocating in the 3'-5' direction.</text>
        <dbReference type="EC" id="5.6.2.4"/>
    </reaction>
</comment>
<keyword evidence="8" id="KW-0238">DNA-binding</keyword>
<keyword evidence="3" id="KW-0227">DNA damage</keyword>
<dbReference type="GO" id="GO:0005524">
    <property type="term" value="F:ATP binding"/>
    <property type="evidence" value="ECO:0007669"/>
    <property type="project" value="UniProtKB-UniRule"/>
</dbReference>
<dbReference type="InterPro" id="IPR027417">
    <property type="entry name" value="P-loop_NTPase"/>
</dbReference>
<dbReference type="InterPro" id="IPR014017">
    <property type="entry name" value="DNA_helicase_UvrD-like_C"/>
</dbReference>
<proteinExistence type="predicted"/>
<evidence type="ECO:0000256" key="9">
    <source>
        <dbReference type="ARBA" id="ARBA00023204"/>
    </source>
</evidence>
<dbReference type="GO" id="GO:0005829">
    <property type="term" value="C:cytosol"/>
    <property type="evidence" value="ECO:0007669"/>
    <property type="project" value="TreeGrafter"/>
</dbReference>
<dbReference type="OrthoDB" id="9810135at2"/>
<accession>A0A5B8KVB3</accession>
<feature type="domain" description="UvrD-like helicase ATP-binding" evidence="17">
    <location>
        <begin position="21"/>
        <end position="511"/>
    </location>
</feature>
<evidence type="ECO:0000256" key="3">
    <source>
        <dbReference type="ARBA" id="ARBA00022763"/>
    </source>
</evidence>
<sequence length="1184" mass="130247">MVGRCRGRRGGRAVSRKHPIPPDTTERQLRASDPRLSAWVSANAGSGKTHVLSRRVMRLLLDQVDPSRILCLTYTKAAAANMSTRVFRDLARWATLDDATLAEEVEALEERRPGPQRLRLARRLFARALETPGGLKIQTIHAFCEAVLHRFPLEANIAGHFELLDGRMEQALVAEARRDLLAGIDDPARLELAEAFAAVLKAGGEHGLEELLGEIVQKRDALRAFITEIAGTAPPFGDVAEEFGFSGHEDEESIIASAWPDPWFDAALAARLETAARAAGKKTATRFGELLAAACDASPSAGFAAARDLFLENKKSGVWVPRKTRQIMAAGVAEHFPEFEAEFARAAQTFTATVDRLAAWHMASQTRAALVIADWLIARYERLKSARGYLDFNDLINRTASLLSRTDVGPWIQYKLDQGIDHILVDEAQDTSPQQWRVVARLAEEFFAGRGARDDDIRTIFAVGDEKQSIYSFQGAEPEAFENYRRHFAARVEAAGHRFERVRLPHSFRSTEDVLQAVDSVFRRPEARAGLTRDSDPIDHRAIRVGDPGHVELWEQIAPQQVDEPDDWTEAIDHATAPAARLADIVAATIDRWLKTGERLEGPDRRIAPGDVLVLVRKRDRFIHALSRSLKNRHIAVAGADRLNLRTHIAVQDMIALGRFVLQPHDDLSLAALLKSPVFGVGEKDLFDVAADRGDLSLHAALRRKAQHEPHWAAVEERLARWRNEADTRTVFDFYAAILGRDGVRQQMVRRLGREAGDILDEFLSFCLASEKAGIEGLEAFLATLENAGPDIRREMDQSRDEVRIMTVHASKGLEAPVVILVDNGSAPFSESHLPRLMPMRSQKGLWQGEGFVWRAGRDSANSRSLAISQAIAAKAREEYRRLLYVGMTRAEDRLIVCGYRGVNEPDPGIWHTLVRTALDDEVTTEERHPVADLGVRHFRVTAPRPRAGAEEEPAPQPRAQAVPAFLHAPLPHAARLPRPLAPSGASAIIEPDRGPVAANVSPVLDPAAPSFAAARGTAMHRLLQSLPQLPVTAREEAAAAYLERVGSGWPAGECEAALRAVMSILAEPRFADVFAPGSRAEVALMGTLEVGGVPRAISGKIDRIAVAGDEVLIVDYKTGRPPPSDVSQVPFGHVAQMALYRELLRPLYPGRRVTAALLFTEAPMLLHVPAEAMDGALVRLTPA</sequence>
<evidence type="ECO:0000313" key="20">
    <source>
        <dbReference type="Proteomes" id="UP000321389"/>
    </source>
</evidence>
<dbReference type="PROSITE" id="PS51217">
    <property type="entry name" value="UVRD_HELICASE_CTER"/>
    <property type="match status" value="1"/>
</dbReference>
<organism evidence="19 20">
    <name type="scientific">Nitratireductor mangrovi</name>
    <dbReference type="NCBI Taxonomy" id="2599600"/>
    <lineage>
        <taxon>Bacteria</taxon>
        <taxon>Pseudomonadati</taxon>
        <taxon>Pseudomonadota</taxon>
        <taxon>Alphaproteobacteria</taxon>
        <taxon>Hyphomicrobiales</taxon>
        <taxon>Phyllobacteriaceae</taxon>
        <taxon>Nitratireductor</taxon>
    </lineage>
</organism>
<evidence type="ECO:0000256" key="1">
    <source>
        <dbReference type="ARBA" id="ARBA00022722"/>
    </source>
</evidence>
<dbReference type="KEGG" id="niy:FQ775_03485"/>
<comment type="catalytic activity">
    <reaction evidence="14">
        <text>ATP + H2O = ADP + phosphate + H(+)</text>
        <dbReference type="Rhea" id="RHEA:13065"/>
        <dbReference type="ChEBI" id="CHEBI:15377"/>
        <dbReference type="ChEBI" id="CHEBI:15378"/>
        <dbReference type="ChEBI" id="CHEBI:30616"/>
        <dbReference type="ChEBI" id="CHEBI:43474"/>
        <dbReference type="ChEBI" id="CHEBI:456216"/>
        <dbReference type="EC" id="5.6.2.4"/>
    </reaction>
</comment>
<dbReference type="InterPro" id="IPR000212">
    <property type="entry name" value="DNA_helicase_UvrD/REP"/>
</dbReference>
<evidence type="ECO:0000256" key="8">
    <source>
        <dbReference type="ARBA" id="ARBA00023125"/>
    </source>
</evidence>
<dbReference type="AlphaFoldDB" id="A0A5B8KVB3"/>
<dbReference type="Proteomes" id="UP000321389">
    <property type="component" value="Chromosome"/>
</dbReference>
<evidence type="ECO:0000256" key="11">
    <source>
        <dbReference type="ARBA" id="ARBA00034617"/>
    </source>
</evidence>
<dbReference type="InterPro" id="IPR011335">
    <property type="entry name" value="Restrct_endonuc-II-like"/>
</dbReference>
<keyword evidence="10" id="KW-0413">Isomerase</keyword>
<keyword evidence="1" id="KW-0540">Nuclease</keyword>
<reference evidence="19" key="1">
    <citation type="submission" date="2020-04" db="EMBL/GenBank/DDBJ databases">
        <title>Nitratireductor sp. nov. isolated from mangrove soil.</title>
        <authorList>
            <person name="Ye Y."/>
        </authorList>
    </citation>
    <scope>NUCLEOTIDE SEQUENCE</scope>
    <source>
        <strain evidence="19">SY7</strain>
    </source>
</reference>
<feature type="compositionally biased region" description="Basic residues" evidence="16">
    <location>
        <begin position="1"/>
        <end position="19"/>
    </location>
</feature>
<dbReference type="Gene3D" id="3.30.160.800">
    <property type="match status" value="1"/>
</dbReference>
<dbReference type="GO" id="GO:0033202">
    <property type="term" value="C:DNA helicase complex"/>
    <property type="evidence" value="ECO:0007669"/>
    <property type="project" value="TreeGrafter"/>
</dbReference>
<dbReference type="EMBL" id="CP042301">
    <property type="protein sequence ID" value="QDY99508.1"/>
    <property type="molecule type" value="Genomic_DNA"/>
</dbReference>
<feature type="domain" description="UvrD-like helicase C-terminal" evidence="18">
    <location>
        <begin position="541"/>
        <end position="813"/>
    </location>
</feature>
<evidence type="ECO:0000313" key="19">
    <source>
        <dbReference type="EMBL" id="QDY99508.1"/>
    </source>
</evidence>
<dbReference type="GO" id="GO:0004527">
    <property type="term" value="F:exonuclease activity"/>
    <property type="evidence" value="ECO:0007669"/>
    <property type="project" value="UniProtKB-KW"/>
</dbReference>
<dbReference type="PANTHER" id="PTHR11070:SF2">
    <property type="entry name" value="ATP-DEPENDENT DNA HELICASE SRS2"/>
    <property type="match status" value="1"/>
</dbReference>
<evidence type="ECO:0000256" key="14">
    <source>
        <dbReference type="ARBA" id="ARBA00048988"/>
    </source>
</evidence>
<evidence type="ECO:0000259" key="17">
    <source>
        <dbReference type="PROSITE" id="PS51198"/>
    </source>
</evidence>
<dbReference type="Pfam" id="PF12705">
    <property type="entry name" value="PDDEXK_1"/>
    <property type="match status" value="1"/>
</dbReference>
<evidence type="ECO:0000256" key="16">
    <source>
        <dbReference type="SAM" id="MobiDB-lite"/>
    </source>
</evidence>
<keyword evidence="2 15" id="KW-0547">Nucleotide-binding</keyword>
<dbReference type="SUPFAM" id="SSF52980">
    <property type="entry name" value="Restriction endonuclease-like"/>
    <property type="match status" value="1"/>
</dbReference>
<dbReference type="PROSITE" id="PS51198">
    <property type="entry name" value="UVRD_HELICASE_ATP_BIND"/>
    <property type="match status" value="1"/>
</dbReference>
<name>A0A5B8KVB3_9HYPH</name>
<dbReference type="Gene3D" id="1.10.486.10">
    <property type="entry name" value="PCRA, domain 4"/>
    <property type="match status" value="1"/>
</dbReference>
<dbReference type="NCBIfam" id="TIGR02784">
    <property type="entry name" value="addA_alphas"/>
    <property type="match status" value="1"/>
</dbReference>
<dbReference type="GO" id="GO:0003677">
    <property type="term" value="F:DNA binding"/>
    <property type="evidence" value="ECO:0007669"/>
    <property type="project" value="UniProtKB-KW"/>
</dbReference>
<dbReference type="GO" id="GO:0000725">
    <property type="term" value="P:recombinational repair"/>
    <property type="evidence" value="ECO:0007669"/>
    <property type="project" value="TreeGrafter"/>
</dbReference>
<evidence type="ECO:0000256" key="10">
    <source>
        <dbReference type="ARBA" id="ARBA00023235"/>
    </source>
</evidence>
<dbReference type="PANTHER" id="PTHR11070">
    <property type="entry name" value="UVRD / RECB / PCRA DNA HELICASE FAMILY MEMBER"/>
    <property type="match status" value="1"/>
</dbReference>
<dbReference type="SUPFAM" id="SSF52540">
    <property type="entry name" value="P-loop containing nucleoside triphosphate hydrolases"/>
    <property type="match status" value="1"/>
</dbReference>